<evidence type="ECO:0000313" key="6">
    <source>
        <dbReference type="EMBL" id="SJZ32172.1"/>
    </source>
</evidence>
<organism evidence="6 7">
    <name type="scientific">Sediminibacterium ginsengisoli</name>
    <dbReference type="NCBI Taxonomy" id="413434"/>
    <lineage>
        <taxon>Bacteria</taxon>
        <taxon>Pseudomonadati</taxon>
        <taxon>Bacteroidota</taxon>
        <taxon>Chitinophagia</taxon>
        <taxon>Chitinophagales</taxon>
        <taxon>Chitinophagaceae</taxon>
        <taxon>Sediminibacterium</taxon>
    </lineage>
</organism>
<dbReference type="GO" id="GO:0010181">
    <property type="term" value="F:FMN binding"/>
    <property type="evidence" value="ECO:0007669"/>
    <property type="project" value="InterPro"/>
</dbReference>
<dbReference type="InterPro" id="IPR002563">
    <property type="entry name" value="Flavin_Rdtase-like_dom"/>
</dbReference>
<feature type="domain" description="Flavin reductase like" evidence="5">
    <location>
        <begin position="20"/>
        <end position="177"/>
    </location>
</feature>
<keyword evidence="7" id="KW-1185">Reference proteome</keyword>
<dbReference type="EMBL" id="FUWH01000001">
    <property type="protein sequence ID" value="SJZ32172.1"/>
    <property type="molecule type" value="Genomic_DNA"/>
</dbReference>
<dbReference type="STRING" id="413434.SAMN04488132_10150"/>
<protein>
    <submittedName>
        <fullName evidence="6">NADH-FMN oxidoreductase RutF, flavin reductase (DIM6/NTAB) family</fullName>
    </submittedName>
</protein>
<proteinExistence type="inferred from homology"/>
<name>A0A1T4JPL6_9BACT</name>
<comment type="cofactor">
    <cofactor evidence="1">
        <name>FMN</name>
        <dbReference type="ChEBI" id="CHEBI:58210"/>
    </cofactor>
</comment>
<dbReference type="OrthoDB" id="9794638at2"/>
<keyword evidence="2" id="KW-0285">Flavoprotein</keyword>
<accession>A0A1T4JPL6</accession>
<evidence type="ECO:0000256" key="2">
    <source>
        <dbReference type="ARBA" id="ARBA00022630"/>
    </source>
</evidence>
<evidence type="ECO:0000256" key="1">
    <source>
        <dbReference type="ARBA" id="ARBA00001917"/>
    </source>
</evidence>
<evidence type="ECO:0000259" key="5">
    <source>
        <dbReference type="SMART" id="SM00903"/>
    </source>
</evidence>
<dbReference type="AlphaFoldDB" id="A0A1T4JPL6"/>
<gene>
    <name evidence="6" type="ORF">SAMN04488132_10150</name>
</gene>
<evidence type="ECO:0000256" key="3">
    <source>
        <dbReference type="ARBA" id="ARBA00022643"/>
    </source>
</evidence>
<reference evidence="6 7" key="1">
    <citation type="submission" date="2017-02" db="EMBL/GenBank/DDBJ databases">
        <authorList>
            <person name="Peterson S.W."/>
        </authorList>
    </citation>
    <scope>NUCLEOTIDE SEQUENCE [LARGE SCALE GENOMIC DNA]</scope>
    <source>
        <strain evidence="6 7">DSM 22335</strain>
    </source>
</reference>
<dbReference type="RefSeq" id="WP_078829417.1">
    <property type="nucleotide sequence ID" value="NZ_FUWH01000001.1"/>
</dbReference>
<dbReference type="PANTHER" id="PTHR33798:SF5">
    <property type="entry name" value="FLAVIN REDUCTASE LIKE DOMAIN-CONTAINING PROTEIN"/>
    <property type="match status" value="1"/>
</dbReference>
<dbReference type="InterPro" id="IPR012349">
    <property type="entry name" value="Split_barrel_FMN-bd"/>
</dbReference>
<dbReference type="SMART" id="SM00903">
    <property type="entry name" value="Flavin_Reduct"/>
    <property type="match status" value="1"/>
</dbReference>
<sequence>MPTIQLAELTVVERQQWLQYAIAPRPICFASTIDANGQVNLSPFSFFNLFSSAPPVVIFSPARRVRDNTTKHTLENLHEVKECVINMVDYDMVQQVSLASCEFPRGVDEFEKAGFTKESATMVRPPMVKESKIKMECRVLEIKSLGESGGAGQLVIAEVLCMHVDDNILDADGKIDQLKMQHVARLGGDWYCRVDEHSLFKVPKPNTQLGIGIDALPQGIRNSSFLCGNHLGMLANVHAMPVVDPAFEDEQLKNIIQYYSVSPAEMEQELHRYAAKLLDKGLVQEAWQVLLAGDIGVF</sequence>
<dbReference type="Pfam" id="PF01613">
    <property type="entry name" value="Flavin_Reduct"/>
    <property type="match status" value="1"/>
</dbReference>
<dbReference type="SUPFAM" id="SSF50475">
    <property type="entry name" value="FMN-binding split barrel"/>
    <property type="match status" value="1"/>
</dbReference>
<dbReference type="PANTHER" id="PTHR33798">
    <property type="entry name" value="FLAVOPROTEIN OXYGENASE"/>
    <property type="match status" value="1"/>
</dbReference>
<evidence type="ECO:0000313" key="7">
    <source>
        <dbReference type="Proteomes" id="UP000190888"/>
    </source>
</evidence>
<dbReference type="Gene3D" id="2.30.110.10">
    <property type="entry name" value="Electron Transport, Fmn-binding Protein, Chain A"/>
    <property type="match status" value="1"/>
</dbReference>
<keyword evidence="3" id="KW-0288">FMN</keyword>
<comment type="similarity">
    <text evidence="4">Belongs to the flavoredoxin family.</text>
</comment>
<evidence type="ECO:0000256" key="4">
    <source>
        <dbReference type="ARBA" id="ARBA00038054"/>
    </source>
</evidence>
<dbReference type="GO" id="GO:0016646">
    <property type="term" value="F:oxidoreductase activity, acting on the CH-NH group of donors, NAD or NADP as acceptor"/>
    <property type="evidence" value="ECO:0007669"/>
    <property type="project" value="UniProtKB-ARBA"/>
</dbReference>
<dbReference type="Proteomes" id="UP000190888">
    <property type="component" value="Unassembled WGS sequence"/>
</dbReference>